<dbReference type="EMBL" id="JAOVQM010000003">
    <property type="protein sequence ID" value="MCV2232174.1"/>
    <property type="molecule type" value="Genomic_DNA"/>
</dbReference>
<evidence type="ECO:0000313" key="9">
    <source>
        <dbReference type="EMBL" id="MCV2232174.1"/>
    </source>
</evidence>
<dbReference type="CDD" id="cd06261">
    <property type="entry name" value="TM_PBP2"/>
    <property type="match status" value="1"/>
</dbReference>
<keyword evidence="3" id="KW-1003">Cell membrane</keyword>
<evidence type="ECO:0000313" key="10">
    <source>
        <dbReference type="Proteomes" id="UP001177160"/>
    </source>
</evidence>
<dbReference type="Gene3D" id="1.10.3720.10">
    <property type="entry name" value="MetI-like"/>
    <property type="match status" value="1"/>
</dbReference>
<sequence length="291" mass="32142">MASFQGTKINPTSFHRSQLTFYAFLIPLSILMLLPILFIINHAFKPISELFAYPPAFFVKNPTVNNFTELARISSASGIPFSRYLINSLLITSIGVFFAITITALSAYGLSKLHFRGKKVLFEINTLALMFVPIAVQIPRYLVIARMGIIDTYLAHILPVVVMPVAMFLIKQFIDQTPNELIESAKIDGASEMQIFYHIIVPIVSPAIATVGILAFQAIWNDTSTSTIFITDESKRTLAFYMMSLTSSVGNNIAGQGMAAAASLIMFVPNLLLFVFLQSKVMNTMAHSGIK</sequence>
<comment type="subcellular location">
    <subcellularLocation>
        <location evidence="1 7">Cell membrane</location>
        <topology evidence="1 7">Multi-pass membrane protein</topology>
    </subcellularLocation>
</comment>
<feature type="domain" description="ABC transmembrane type-1" evidence="8">
    <location>
        <begin position="85"/>
        <end position="277"/>
    </location>
</feature>
<dbReference type="PROSITE" id="PS50928">
    <property type="entry name" value="ABC_TM1"/>
    <property type="match status" value="1"/>
</dbReference>
<evidence type="ECO:0000259" key="8">
    <source>
        <dbReference type="PROSITE" id="PS50928"/>
    </source>
</evidence>
<evidence type="ECO:0000256" key="1">
    <source>
        <dbReference type="ARBA" id="ARBA00004651"/>
    </source>
</evidence>
<keyword evidence="10" id="KW-1185">Reference proteome</keyword>
<feature type="transmembrane region" description="Helical" evidence="7">
    <location>
        <begin position="120"/>
        <end position="141"/>
    </location>
</feature>
<dbReference type="Proteomes" id="UP001177160">
    <property type="component" value="Unassembled WGS sequence"/>
</dbReference>
<evidence type="ECO:0000256" key="4">
    <source>
        <dbReference type="ARBA" id="ARBA00022692"/>
    </source>
</evidence>
<dbReference type="PANTHER" id="PTHR43744:SF1">
    <property type="entry name" value="BINDING-PROTEIN-DEPENDENT TRANSPORT SYSTEMS INNER MEMBRANE COMPONENT"/>
    <property type="match status" value="1"/>
</dbReference>
<feature type="transmembrane region" description="Helical" evidence="7">
    <location>
        <begin position="253"/>
        <end position="277"/>
    </location>
</feature>
<dbReference type="RefSeq" id="WP_263608355.1">
    <property type="nucleotide sequence ID" value="NZ_JAOVQM010000003.1"/>
</dbReference>
<accession>A0ABT2Y603</accession>
<keyword evidence="2 7" id="KW-0813">Transport</keyword>
<evidence type="ECO:0000256" key="5">
    <source>
        <dbReference type="ARBA" id="ARBA00022989"/>
    </source>
</evidence>
<feature type="transmembrane region" description="Helical" evidence="7">
    <location>
        <begin position="84"/>
        <end position="108"/>
    </location>
</feature>
<dbReference type="PANTHER" id="PTHR43744">
    <property type="entry name" value="ABC TRANSPORTER PERMEASE PROTEIN MG189-RELATED-RELATED"/>
    <property type="match status" value="1"/>
</dbReference>
<evidence type="ECO:0000256" key="2">
    <source>
        <dbReference type="ARBA" id="ARBA00022448"/>
    </source>
</evidence>
<dbReference type="InterPro" id="IPR035906">
    <property type="entry name" value="MetI-like_sf"/>
</dbReference>
<evidence type="ECO:0000256" key="3">
    <source>
        <dbReference type="ARBA" id="ARBA00022475"/>
    </source>
</evidence>
<proteinExistence type="inferred from homology"/>
<feature type="transmembrane region" description="Helical" evidence="7">
    <location>
        <begin position="195"/>
        <end position="220"/>
    </location>
</feature>
<organism evidence="9 10">
    <name type="scientific">Paracholeplasma manati</name>
    <dbReference type="NCBI Taxonomy" id="591373"/>
    <lineage>
        <taxon>Bacteria</taxon>
        <taxon>Bacillati</taxon>
        <taxon>Mycoplasmatota</taxon>
        <taxon>Mollicutes</taxon>
        <taxon>Acholeplasmatales</taxon>
        <taxon>Acholeplasmataceae</taxon>
        <taxon>Paracholeplasma</taxon>
    </lineage>
</organism>
<evidence type="ECO:0000256" key="6">
    <source>
        <dbReference type="ARBA" id="ARBA00023136"/>
    </source>
</evidence>
<keyword evidence="4 7" id="KW-0812">Transmembrane</keyword>
<evidence type="ECO:0000256" key="7">
    <source>
        <dbReference type="RuleBase" id="RU363032"/>
    </source>
</evidence>
<keyword evidence="5 7" id="KW-1133">Transmembrane helix</keyword>
<dbReference type="Pfam" id="PF00528">
    <property type="entry name" value="BPD_transp_1"/>
    <property type="match status" value="1"/>
</dbReference>
<dbReference type="SUPFAM" id="SSF161098">
    <property type="entry name" value="MetI-like"/>
    <property type="match status" value="1"/>
</dbReference>
<comment type="caution">
    <text evidence="9">The sequence shown here is derived from an EMBL/GenBank/DDBJ whole genome shotgun (WGS) entry which is preliminary data.</text>
</comment>
<comment type="similarity">
    <text evidence="7">Belongs to the binding-protein-dependent transport system permease family.</text>
</comment>
<protein>
    <submittedName>
        <fullName evidence="9">Carbohydrate ABC transporter permease</fullName>
    </submittedName>
</protein>
<name>A0ABT2Y603_9MOLU</name>
<gene>
    <name evidence="9" type="ORF">N7548_04960</name>
</gene>
<keyword evidence="6 7" id="KW-0472">Membrane</keyword>
<feature type="transmembrane region" description="Helical" evidence="7">
    <location>
        <begin position="153"/>
        <end position="174"/>
    </location>
</feature>
<dbReference type="InterPro" id="IPR000515">
    <property type="entry name" value="MetI-like"/>
</dbReference>
<reference evidence="9" key="1">
    <citation type="submission" date="2022-09" db="EMBL/GenBank/DDBJ databases">
        <title>Novel Mycoplasma species identified in domestic and wild animals.</title>
        <authorList>
            <person name="Volokhov D.V."/>
            <person name="Furtak V.A."/>
            <person name="Zagorodnyaya T.A."/>
        </authorList>
    </citation>
    <scope>NUCLEOTIDE SEQUENCE</scope>
    <source>
        <strain evidence="9">Oakley</strain>
    </source>
</reference>
<feature type="transmembrane region" description="Helical" evidence="7">
    <location>
        <begin position="21"/>
        <end position="44"/>
    </location>
</feature>